<evidence type="ECO:0000313" key="10">
    <source>
        <dbReference type="EMBL" id="CBH76478.1"/>
    </source>
</evidence>
<dbReference type="InterPro" id="IPR051623">
    <property type="entry name" value="FTCD"/>
</dbReference>
<name>E6PJ36_9ZZZZ</name>
<keyword evidence="5" id="KW-0808">Transferase</keyword>
<dbReference type="EC" id="2.1.2.5" evidence="3"/>
<evidence type="ECO:0000259" key="8">
    <source>
        <dbReference type="SMART" id="SM01221"/>
    </source>
</evidence>
<evidence type="ECO:0000256" key="7">
    <source>
        <dbReference type="ARBA" id="ARBA00022954"/>
    </source>
</evidence>
<dbReference type="UniPathway" id="UPA00379">
    <property type="reaction ID" value="UER00555"/>
</dbReference>
<dbReference type="NCBIfam" id="TIGR02024">
    <property type="entry name" value="FtcD"/>
    <property type="match status" value="1"/>
</dbReference>
<accession>E6PJ36</accession>
<evidence type="ECO:0000256" key="5">
    <source>
        <dbReference type="ARBA" id="ARBA00022679"/>
    </source>
</evidence>
<dbReference type="AlphaFoldDB" id="E6PJ36"/>
<proteinExistence type="predicted"/>
<evidence type="ECO:0000256" key="4">
    <source>
        <dbReference type="ARBA" id="ARBA00022490"/>
    </source>
</evidence>
<dbReference type="InterPro" id="IPR013802">
    <property type="entry name" value="Formiminotransferase_C"/>
</dbReference>
<dbReference type="SMART" id="SM01222">
    <property type="entry name" value="FTCD_N"/>
    <property type="match status" value="1"/>
</dbReference>
<comment type="caution">
    <text evidence="10">The sequence shown here is derived from an EMBL/GenBank/DDBJ whole genome shotgun (WGS) entry which is preliminary data.</text>
</comment>
<keyword evidence="4" id="KW-0963">Cytoplasm</keyword>
<dbReference type="InterPro" id="IPR037064">
    <property type="entry name" value="Formiminotransferase_N_sf"/>
</dbReference>
<dbReference type="InterPro" id="IPR004227">
    <property type="entry name" value="Formiminotransferase_cat"/>
</dbReference>
<dbReference type="EMBL" id="CABL01000019">
    <property type="protein sequence ID" value="CBH76478.1"/>
    <property type="molecule type" value="Genomic_DNA"/>
</dbReference>
<keyword evidence="6" id="KW-0369">Histidine metabolism</keyword>
<keyword evidence="7" id="KW-0290">Folate-binding</keyword>
<dbReference type="GO" id="GO:0019556">
    <property type="term" value="P:L-histidine catabolic process to glutamate and formamide"/>
    <property type="evidence" value="ECO:0007669"/>
    <property type="project" value="UniProtKB-UniPathway"/>
</dbReference>
<dbReference type="PANTHER" id="PTHR12234:SF1">
    <property type="entry name" value="FORMIMINOTRANSFERASE N-TERMINAL SUBDOMAIN-CONTAINING PROTEIN"/>
    <property type="match status" value="1"/>
</dbReference>
<dbReference type="Pfam" id="PF02971">
    <property type="entry name" value="FTCD"/>
    <property type="match status" value="1"/>
</dbReference>
<evidence type="ECO:0000256" key="1">
    <source>
        <dbReference type="ARBA" id="ARBA00004496"/>
    </source>
</evidence>
<dbReference type="Pfam" id="PF07837">
    <property type="entry name" value="FTCD_N"/>
    <property type="match status" value="1"/>
</dbReference>
<dbReference type="SUPFAM" id="SSF55116">
    <property type="entry name" value="Formiminotransferase domain of formiminotransferase-cyclodeaminase"/>
    <property type="match status" value="2"/>
</dbReference>
<dbReference type="Gene3D" id="3.30.990.10">
    <property type="entry name" value="Formiminotransferase, N-terminal subdomain"/>
    <property type="match status" value="1"/>
</dbReference>
<evidence type="ECO:0000256" key="6">
    <source>
        <dbReference type="ARBA" id="ARBA00022808"/>
    </source>
</evidence>
<reference evidence="10" key="1">
    <citation type="submission" date="2009-10" db="EMBL/GenBank/DDBJ databases">
        <title>Diversity of trophic interactions inside an arsenic-rich microbial ecosystem.</title>
        <authorList>
            <person name="Bertin P.N."/>
            <person name="Heinrich-Salmeron A."/>
            <person name="Pelletier E."/>
            <person name="Goulhen-Chollet F."/>
            <person name="Arsene-Ploetze F."/>
            <person name="Gallien S."/>
            <person name="Calteau A."/>
            <person name="Vallenet D."/>
            <person name="Casiot C."/>
            <person name="Chane-Woon-Ming B."/>
            <person name="Giloteaux L."/>
            <person name="Barakat M."/>
            <person name="Bonnefoy V."/>
            <person name="Bruneel O."/>
            <person name="Chandler M."/>
            <person name="Cleiss J."/>
            <person name="Duran R."/>
            <person name="Elbaz-Poulichet F."/>
            <person name="Fonknechten N."/>
            <person name="Lauga B."/>
            <person name="Mornico D."/>
            <person name="Ortet P."/>
            <person name="Schaeffer C."/>
            <person name="Siguier P."/>
            <person name="Alexander Thil Smith A."/>
            <person name="Van Dorsselaer A."/>
            <person name="Weissenbach J."/>
            <person name="Medigue C."/>
            <person name="Le Paslier D."/>
        </authorList>
    </citation>
    <scope>NUCLEOTIDE SEQUENCE</scope>
</reference>
<dbReference type="GO" id="GO:0005737">
    <property type="term" value="C:cytoplasm"/>
    <property type="evidence" value="ECO:0007669"/>
    <property type="project" value="UniProtKB-SubCell"/>
</dbReference>
<dbReference type="GO" id="GO:0005542">
    <property type="term" value="F:folic acid binding"/>
    <property type="evidence" value="ECO:0007669"/>
    <property type="project" value="UniProtKB-KW"/>
</dbReference>
<dbReference type="SMART" id="SM01221">
    <property type="entry name" value="FTCD"/>
    <property type="match status" value="1"/>
</dbReference>
<dbReference type="GO" id="GO:0019557">
    <property type="term" value="P:L-histidine catabolic process to glutamate and formate"/>
    <property type="evidence" value="ECO:0007669"/>
    <property type="project" value="UniProtKB-UniPathway"/>
</dbReference>
<dbReference type="InterPro" id="IPR012886">
    <property type="entry name" value="Formiminotransferase_N"/>
</dbReference>
<dbReference type="GO" id="GO:0030409">
    <property type="term" value="F:glutamate formimidoyltransferase activity"/>
    <property type="evidence" value="ECO:0007669"/>
    <property type="project" value="UniProtKB-EC"/>
</dbReference>
<comment type="pathway">
    <text evidence="2">Amino-acid degradation; L-histidine degradation into L-glutamate; L-glutamate from N-formimidoyl-L-glutamate (transferase route): step 1/1.</text>
</comment>
<evidence type="ECO:0000256" key="2">
    <source>
        <dbReference type="ARBA" id="ARBA00005082"/>
    </source>
</evidence>
<dbReference type="InterPro" id="IPR037070">
    <property type="entry name" value="Formiminotransferase_C_sf"/>
</dbReference>
<gene>
    <name evidence="10" type="ORF">CARN1_0958</name>
</gene>
<feature type="domain" description="Formiminotransferase C-terminal subdomain" evidence="8">
    <location>
        <begin position="178"/>
        <end position="296"/>
    </location>
</feature>
<evidence type="ECO:0000259" key="9">
    <source>
        <dbReference type="SMART" id="SM01222"/>
    </source>
</evidence>
<organism evidence="10">
    <name type="scientific">mine drainage metagenome</name>
    <dbReference type="NCBI Taxonomy" id="410659"/>
    <lineage>
        <taxon>unclassified sequences</taxon>
        <taxon>metagenomes</taxon>
        <taxon>ecological metagenomes</taxon>
    </lineage>
</organism>
<sequence length="297" mass="31862">MQLFELVPNLSEGRNDETIDRAVAAVEATGARVLDRSSDAAHNRSVLTIVGDADRLVEAALALARVARERIDLRAHRGLHPRIGALDVLPFVPLGDAPMAAAVELARNAARKIWEREGIPSFLYGEAALLPERRLLANARRDGFEGLAARFARSDRPDIGDIAAHESAGAIAIGAREMLVAWNIELQSEDLAAGKAIAAELRERGGGLPGIRALAFRLDDGHVQLSFNITNYRATSPMQLRRSAEAAAAKRGIALGRSELIGLIPRDALDDAIAEFFALDKDSSAAPSTPQAPHSER</sequence>
<evidence type="ECO:0000256" key="3">
    <source>
        <dbReference type="ARBA" id="ARBA00012252"/>
    </source>
</evidence>
<dbReference type="Gene3D" id="3.30.70.670">
    <property type="entry name" value="Formiminotransferase, C-terminal subdomain"/>
    <property type="match status" value="1"/>
</dbReference>
<protein>
    <recommendedName>
        <fullName evidence="3">glutamate formimidoyltransferase</fullName>
        <ecNumber evidence="3">2.1.2.5</ecNumber>
    </recommendedName>
</protein>
<dbReference type="InterPro" id="IPR022384">
    <property type="entry name" value="FormiminoTrfase_cat_dom_sf"/>
</dbReference>
<feature type="domain" description="Formiminotransferase N-terminal subdomain" evidence="9">
    <location>
        <begin position="2"/>
        <end position="177"/>
    </location>
</feature>
<dbReference type="PANTHER" id="PTHR12234">
    <property type="entry name" value="FORMIMINOTRANSFERASE-CYCLODEAMINASE"/>
    <property type="match status" value="1"/>
</dbReference>
<comment type="subcellular location">
    <subcellularLocation>
        <location evidence="1">Cytoplasm</location>
    </subcellularLocation>
</comment>